<dbReference type="SUPFAM" id="SSF52540">
    <property type="entry name" value="P-loop containing nucleoside triphosphate hydrolases"/>
    <property type="match status" value="1"/>
</dbReference>
<dbReference type="EMBL" id="CYSE01000004">
    <property type="protein sequence ID" value="CUH79619.1"/>
    <property type="molecule type" value="Genomic_DNA"/>
</dbReference>
<evidence type="ECO:0000256" key="1">
    <source>
        <dbReference type="ARBA" id="ARBA00009320"/>
    </source>
</evidence>
<dbReference type="STRING" id="441103.TRN7648_02564"/>
<keyword evidence="2" id="KW-0100">Branched-chain amino acid biosynthesis</keyword>
<evidence type="ECO:0000256" key="2">
    <source>
        <dbReference type="ARBA" id="ARBA00023304"/>
    </source>
</evidence>
<dbReference type="Pfam" id="PF19798">
    <property type="entry name" value="Sulfotransfer_5"/>
    <property type="match status" value="1"/>
</dbReference>
<protein>
    <recommendedName>
        <fullName evidence="5">Branched-chain amino acid aminotransferase</fullName>
    </recommendedName>
</protein>
<accession>A0A0P1GDF6</accession>
<dbReference type="RefSeq" id="WP_058248051.1">
    <property type="nucleotide sequence ID" value="NZ_CYSE01000004.1"/>
</dbReference>
<organism evidence="3 4">
    <name type="scientific">Tropicibacter naphthalenivorans</name>
    <dbReference type="NCBI Taxonomy" id="441103"/>
    <lineage>
        <taxon>Bacteria</taxon>
        <taxon>Pseudomonadati</taxon>
        <taxon>Pseudomonadota</taxon>
        <taxon>Alphaproteobacteria</taxon>
        <taxon>Rhodobacterales</taxon>
        <taxon>Roseobacteraceae</taxon>
        <taxon>Tropicibacter</taxon>
    </lineage>
</organism>
<keyword evidence="2" id="KW-0028">Amino-acid biosynthesis</keyword>
<dbReference type="GO" id="GO:0009082">
    <property type="term" value="P:branched-chain amino acid biosynthetic process"/>
    <property type="evidence" value="ECO:0007669"/>
    <property type="project" value="UniProtKB-KW"/>
</dbReference>
<sequence length="242" mass="26753">MKIAMWSGPRNLSTAMMYSFGNRADMTCIDEPFYGPYLRLTKLQHPMAGEIKISRPQSAIEVEQSLLQPDPQHSYHKHMCQHMIDGIPRDFMADCVNVFLIRHPARVVASFIKGYPQATAEDIGFAAQAELYDHVCGLGQTPVVIDSADIRDNPEGMLRQLCAALDLPFDDAMLNWPAGPKPYDGVWAPHWYASVHASTGFAGPEGPLPELTGRALDLAFEAMPHYEKMAARKISPEAAPAS</sequence>
<dbReference type="PANTHER" id="PTHR42743:SF11">
    <property type="entry name" value="AMINODEOXYCHORISMATE LYASE"/>
    <property type="match status" value="1"/>
</dbReference>
<dbReference type="Gene3D" id="3.40.50.300">
    <property type="entry name" value="P-loop containing nucleotide triphosphate hydrolases"/>
    <property type="match status" value="1"/>
</dbReference>
<dbReference type="InterPro" id="IPR050571">
    <property type="entry name" value="Class-IV_PLP-Dep_Aminotrnsfr"/>
</dbReference>
<dbReference type="OrthoDB" id="272985at2"/>
<evidence type="ECO:0000313" key="4">
    <source>
        <dbReference type="Proteomes" id="UP000054935"/>
    </source>
</evidence>
<keyword evidence="4" id="KW-1185">Reference proteome</keyword>
<comment type="similarity">
    <text evidence="1">Belongs to the class-IV pyridoxal-phosphate-dependent aminotransferase family.</text>
</comment>
<dbReference type="InterPro" id="IPR027417">
    <property type="entry name" value="P-loop_NTPase"/>
</dbReference>
<reference evidence="3 4" key="1">
    <citation type="submission" date="2015-09" db="EMBL/GenBank/DDBJ databases">
        <authorList>
            <consortium name="Swine Surveillance"/>
        </authorList>
    </citation>
    <scope>NUCLEOTIDE SEQUENCE [LARGE SCALE GENOMIC DNA]</scope>
    <source>
        <strain evidence="3 4">CECT 7648</strain>
    </source>
</reference>
<dbReference type="Proteomes" id="UP000054935">
    <property type="component" value="Unassembled WGS sequence"/>
</dbReference>
<name>A0A0P1GDF6_9RHOB</name>
<proteinExistence type="inferred from homology"/>
<gene>
    <name evidence="3" type="ORF">TRN7648_02564</name>
</gene>
<dbReference type="PANTHER" id="PTHR42743">
    <property type="entry name" value="AMINO-ACID AMINOTRANSFERASE"/>
    <property type="match status" value="1"/>
</dbReference>
<dbReference type="AlphaFoldDB" id="A0A0P1GDF6"/>
<evidence type="ECO:0000313" key="3">
    <source>
        <dbReference type="EMBL" id="CUH79619.1"/>
    </source>
</evidence>
<evidence type="ECO:0008006" key="5">
    <source>
        <dbReference type="Google" id="ProtNLM"/>
    </source>
</evidence>